<dbReference type="STRING" id="266779.Meso_2577"/>
<name>Q11F64_CHESB</name>
<feature type="transmembrane region" description="Helical" evidence="2">
    <location>
        <begin position="255"/>
        <end position="283"/>
    </location>
</feature>
<feature type="region of interest" description="Disordered" evidence="1">
    <location>
        <begin position="463"/>
        <end position="482"/>
    </location>
</feature>
<feature type="transmembrane region" description="Helical" evidence="2">
    <location>
        <begin position="295"/>
        <end position="319"/>
    </location>
</feature>
<keyword evidence="2" id="KW-0812">Transmembrane</keyword>
<dbReference type="EMBL" id="CP000390">
    <property type="protein sequence ID" value="ABG63961.1"/>
    <property type="molecule type" value="Genomic_DNA"/>
</dbReference>
<keyword evidence="2" id="KW-1133">Transmembrane helix</keyword>
<gene>
    <name evidence="3" type="ordered locus">Meso_2577</name>
</gene>
<dbReference type="HOGENOM" id="CLU_044979_1_0_5"/>
<feature type="transmembrane region" description="Helical" evidence="2">
    <location>
        <begin position="421"/>
        <end position="446"/>
    </location>
</feature>
<evidence type="ECO:0000256" key="1">
    <source>
        <dbReference type="SAM" id="MobiDB-lite"/>
    </source>
</evidence>
<dbReference type="eggNOG" id="COG2273">
    <property type="taxonomic scope" value="Bacteria"/>
</dbReference>
<sequence precursor="true">MKIELIGLLTIALGMMTFLAPVHRAFSIMVLSTLFGAGAAFSLPGLGGASVLVPSLFLVFYGLRMFLAFGEGPILESLAPPRAGFWLLLLTAYAVASAFFLPRLMEDVTETMTVQRLAGGRSSISLIALEPSTNNITQAFYALGGLACFAFTFAYLRSAGSPARLVYAMLALSAANLGFAVLDVVTYYAGAAHIFDFVRTANYALLTGSEKAGFKRISGTFSEASAFAGYTSVLFAFIGSLWLDRVRSLLTGSVAVLLLAALLLSTSATGMVALAVVAVYLAFRSVGESIRKSPIGRPAFLASTVLAIPLVSLFVLLAMPDLLDSVASYLDEILFSKLESHSGRERFMWNAVAYQVFIDTGGWGAGLGSARASSYLLVLLSNVGLLGTALFAIFIGSILLPRPGSETGIDLDAKIVRACKAGLVAALAEAFAAGTVYDLGLLFYVLAGTIAVVPLRASQRESTPETPIDEVTGLTPLGGSRS</sequence>
<protein>
    <recommendedName>
        <fullName evidence="4">Transmembrane protein</fullName>
    </recommendedName>
</protein>
<feature type="transmembrane region" description="Helical" evidence="2">
    <location>
        <begin position="34"/>
        <end position="63"/>
    </location>
</feature>
<evidence type="ECO:0000313" key="3">
    <source>
        <dbReference type="EMBL" id="ABG63961.1"/>
    </source>
</evidence>
<organism evidence="3">
    <name type="scientific">Chelativorans sp. (strain BNC1)</name>
    <dbReference type="NCBI Taxonomy" id="266779"/>
    <lineage>
        <taxon>Bacteria</taxon>
        <taxon>Pseudomonadati</taxon>
        <taxon>Pseudomonadota</taxon>
        <taxon>Alphaproteobacteria</taxon>
        <taxon>Hyphomicrobiales</taxon>
        <taxon>Phyllobacteriaceae</taxon>
        <taxon>Chelativorans</taxon>
    </lineage>
</organism>
<dbReference type="KEGG" id="mes:Meso_2577"/>
<feature type="transmembrane region" description="Helical" evidence="2">
    <location>
        <begin position="165"/>
        <end position="182"/>
    </location>
</feature>
<feature type="transmembrane region" description="Helical" evidence="2">
    <location>
        <begin position="83"/>
        <end position="101"/>
    </location>
</feature>
<reference evidence="3" key="1">
    <citation type="submission" date="2006-06" db="EMBL/GenBank/DDBJ databases">
        <title>Complete sequence of chromosome of Chelativorans sp. BNC1.</title>
        <authorList>
            <consortium name="US DOE Joint Genome Institute"/>
            <person name="Copeland A."/>
            <person name="Lucas S."/>
            <person name="Lapidus A."/>
            <person name="Barry K."/>
            <person name="Detter J.C."/>
            <person name="Glavina del Rio T."/>
            <person name="Hammon N."/>
            <person name="Israni S."/>
            <person name="Dalin E."/>
            <person name="Tice H."/>
            <person name="Pitluck S."/>
            <person name="Chertkov O."/>
            <person name="Brettin T."/>
            <person name="Bruce D."/>
            <person name="Han C."/>
            <person name="Tapia R."/>
            <person name="Gilna P."/>
            <person name="Schmutz J."/>
            <person name="Larimer F."/>
            <person name="Land M."/>
            <person name="Hauser L."/>
            <person name="Kyrpides N."/>
            <person name="Mikhailova N."/>
            <person name="Richardson P."/>
        </authorList>
    </citation>
    <scope>NUCLEOTIDE SEQUENCE</scope>
    <source>
        <strain evidence="3">BNC1</strain>
    </source>
</reference>
<feature type="transmembrane region" description="Helical" evidence="2">
    <location>
        <begin position="139"/>
        <end position="156"/>
    </location>
</feature>
<dbReference type="AlphaFoldDB" id="Q11F64"/>
<proteinExistence type="predicted"/>
<evidence type="ECO:0008006" key="4">
    <source>
        <dbReference type="Google" id="ProtNLM"/>
    </source>
</evidence>
<evidence type="ECO:0000256" key="2">
    <source>
        <dbReference type="SAM" id="Phobius"/>
    </source>
</evidence>
<keyword evidence="2" id="KW-0472">Membrane</keyword>
<feature type="transmembrane region" description="Helical" evidence="2">
    <location>
        <begin position="375"/>
        <end position="400"/>
    </location>
</feature>
<accession>Q11F64</accession>
<feature type="transmembrane region" description="Helical" evidence="2">
    <location>
        <begin position="227"/>
        <end position="243"/>
    </location>
</feature>